<reference evidence="2 3" key="1">
    <citation type="submission" date="2021-03" db="EMBL/GenBank/DDBJ databases">
        <title>Genomic Encyclopedia of Type Strains, Phase IV (KMG-IV): sequencing the most valuable type-strain genomes for metagenomic binning, comparative biology and taxonomic classification.</title>
        <authorList>
            <person name="Goeker M."/>
        </authorList>
    </citation>
    <scope>NUCLEOTIDE SEQUENCE [LARGE SCALE GENOMIC DNA]</scope>
    <source>
        <strain evidence="2 3">DSM 21600</strain>
    </source>
</reference>
<sequence length="81" mass="8958">MRRIIITLLKVLLSSLLAGLVLSLVGVNLETALSFIGQTPETLAADSRRLFEWAAPKTLLGAIFVIPGWLIIYLFLPYDDD</sequence>
<evidence type="ECO:0008006" key="4">
    <source>
        <dbReference type="Google" id="ProtNLM"/>
    </source>
</evidence>
<dbReference type="Proteomes" id="UP000759443">
    <property type="component" value="Unassembled WGS sequence"/>
</dbReference>
<keyword evidence="3" id="KW-1185">Reference proteome</keyword>
<dbReference type="EMBL" id="JAGGJU010000015">
    <property type="protein sequence ID" value="MBP1853206.1"/>
    <property type="molecule type" value="Genomic_DNA"/>
</dbReference>
<feature type="transmembrane region" description="Helical" evidence="1">
    <location>
        <begin position="58"/>
        <end position="76"/>
    </location>
</feature>
<gene>
    <name evidence="2" type="ORF">J2Z17_004665</name>
</gene>
<accession>A0ABS4E5L1</accession>
<keyword evidence="1" id="KW-0472">Membrane</keyword>
<comment type="caution">
    <text evidence="2">The sequence shown here is derived from an EMBL/GenBank/DDBJ whole genome shotgun (WGS) entry which is preliminary data.</text>
</comment>
<protein>
    <recommendedName>
        <fullName evidence="4">Integrase</fullName>
    </recommendedName>
</protein>
<organism evidence="2 3">
    <name type="scientific">Rhizobium halophytocola</name>
    <dbReference type="NCBI Taxonomy" id="735519"/>
    <lineage>
        <taxon>Bacteria</taxon>
        <taxon>Pseudomonadati</taxon>
        <taxon>Pseudomonadota</taxon>
        <taxon>Alphaproteobacteria</taxon>
        <taxon>Hyphomicrobiales</taxon>
        <taxon>Rhizobiaceae</taxon>
        <taxon>Rhizobium/Agrobacterium group</taxon>
        <taxon>Rhizobium</taxon>
    </lineage>
</organism>
<keyword evidence="1" id="KW-1133">Transmembrane helix</keyword>
<evidence type="ECO:0000256" key="1">
    <source>
        <dbReference type="SAM" id="Phobius"/>
    </source>
</evidence>
<proteinExistence type="predicted"/>
<evidence type="ECO:0000313" key="3">
    <source>
        <dbReference type="Proteomes" id="UP000759443"/>
    </source>
</evidence>
<evidence type="ECO:0000313" key="2">
    <source>
        <dbReference type="EMBL" id="MBP1853206.1"/>
    </source>
</evidence>
<name>A0ABS4E5L1_9HYPH</name>
<keyword evidence="1" id="KW-0812">Transmembrane</keyword>